<organism evidence="1 2">
    <name type="scientific">Dallia pectoralis</name>
    <name type="common">Alaska blackfish</name>
    <dbReference type="NCBI Taxonomy" id="75939"/>
    <lineage>
        <taxon>Eukaryota</taxon>
        <taxon>Metazoa</taxon>
        <taxon>Chordata</taxon>
        <taxon>Craniata</taxon>
        <taxon>Vertebrata</taxon>
        <taxon>Euteleostomi</taxon>
        <taxon>Actinopterygii</taxon>
        <taxon>Neopterygii</taxon>
        <taxon>Teleostei</taxon>
        <taxon>Protacanthopterygii</taxon>
        <taxon>Esociformes</taxon>
        <taxon>Umbridae</taxon>
        <taxon>Dallia</taxon>
    </lineage>
</organism>
<name>A0ACC2GHX2_DALPE</name>
<protein>
    <submittedName>
        <fullName evidence="1">Uncharacterized protein</fullName>
    </submittedName>
</protein>
<evidence type="ECO:0000313" key="2">
    <source>
        <dbReference type="Proteomes" id="UP001157502"/>
    </source>
</evidence>
<gene>
    <name evidence="1" type="ORF">DPEC_G00147340</name>
</gene>
<proteinExistence type="predicted"/>
<dbReference type="EMBL" id="CM055739">
    <property type="protein sequence ID" value="KAJ8003343.1"/>
    <property type="molecule type" value="Genomic_DNA"/>
</dbReference>
<evidence type="ECO:0000313" key="1">
    <source>
        <dbReference type="EMBL" id="KAJ8003343.1"/>
    </source>
</evidence>
<comment type="caution">
    <text evidence="1">The sequence shown here is derived from an EMBL/GenBank/DDBJ whole genome shotgun (WGS) entry which is preliminary data.</text>
</comment>
<keyword evidence="2" id="KW-1185">Reference proteome</keyword>
<reference evidence="1" key="1">
    <citation type="submission" date="2021-05" db="EMBL/GenBank/DDBJ databases">
        <authorList>
            <person name="Pan Q."/>
            <person name="Jouanno E."/>
            <person name="Zahm M."/>
            <person name="Klopp C."/>
            <person name="Cabau C."/>
            <person name="Louis A."/>
            <person name="Berthelot C."/>
            <person name="Parey E."/>
            <person name="Roest Crollius H."/>
            <person name="Montfort J."/>
            <person name="Robinson-Rechavi M."/>
            <person name="Bouchez O."/>
            <person name="Lampietro C."/>
            <person name="Lopez Roques C."/>
            <person name="Donnadieu C."/>
            <person name="Postlethwait J."/>
            <person name="Bobe J."/>
            <person name="Dillon D."/>
            <person name="Chandos A."/>
            <person name="von Hippel F."/>
            <person name="Guiguen Y."/>
        </authorList>
    </citation>
    <scope>NUCLEOTIDE SEQUENCE</scope>
    <source>
        <strain evidence="1">YG-Jan2019</strain>
    </source>
</reference>
<sequence length="601" mass="66544">MGDFGNYPPPDFNAMVRPPTFHPPPGNFQPSMWNWYEPPSDPWGYNSQVRNWHGGPGPDRPRGSGPDRPRGSGPGRPRGSNGHCGQTGPRGGRQDFGSPNSWKKQKKRKEPEFSHFCDTCDRAFKNQDKYDEHVSQHVKCSVEDCSFTAHEKLVNIHWKNNHAPGARRIKLDTPEEINKWREERRRNYPTLVNVEKKRKVMDAKEERGEVLETAQFGRMRGRGRGQRGGRFQRGRWSRPGPSHQSERPPQPSHTQPSHTLTQPPMEGDPLGVLVNSDPDSDRDEELCGSGVIVAPKQMTSGLGSLMASYGSMSDSDQEPEALPIQRAGQILEGNQAMLKALPFKPQNSVSTWGKRPHPEPPCEPQHGSGPYRSERGRGRRGRGGKNNAATPQQRRATLLEMLLAPDIRHERNVLLQCVRYIVQNNFFGLVDPDSQTQEVIPADPNPVSQTQEVTTADPDSKTQEMRSDDLCSPPPGGFVLGPVEIGVLVKSALGTTNGLLQESPEADILGGQDVCPKERPGALDSAPLTVRDCSNSEVQETLSVQPLPQRGWEGTTQSGTALSHPLHMTLINMASEDGDCLPKNNPKTSACNYDDGEIWEI</sequence>
<accession>A0ACC2GHX2</accession>
<dbReference type="Proteomes" id="UP001157502">
    <property type="component" value="Chromosome 12"/>
</dbReference>